<gene>
    <name evidence="1" type="ORF">B5C34_05225</name>
</gene>
<proteinExistence type="predicted"/>
<name>A0A219B446_9SPHN</name>
<organism evidence="1 2">
    <name type="scientific">Pacificimonas flava</name>
    <dbReference type="NCBI Taxonomy" id="1234595"/>
    <lineage>
        <taxon>Bacteria</taxon>
        <taxon>Pseudomonadati</taxon>
        <taxon>Pseudomonadota</taxon>
        <taxon>Alphaproteobacteria</taxon>
        <taxon>Sphingomonadales</taxon>
        <taxon>Sphingosinicellaceae</taxon>
        <taxon>Pacificimonas</taxon>
    </lineage>
</organism>
<dbReference type="AlphaFoldDB" id="A0A219B446"/>
<dbReference type="InterPro" id="IPR006522">
    <property type="entry name" value="Phage_virion_morphogenesis"/>
</dbReference>
<dbReference type="EMBL" id="NFZT01000001">
    <property type="protein sequence ID" value="OWV32913.1"/>
    <property type="molecule type" value="Genomic_DNA"/>
</dbReference>
<evidence type="ECO:0000313" key="2">
    <source>
        <dbReference type="Proteomes" id="UP000198462"/>
    </source>
</evidence>
<dbReference type="OrthoDB" id="2081253at2"/>
<keyword evidence="2" id="KW-1185">Reference proteome</keyword>
<comment type="caution">
    <text evidence="1">The sequence shown here is derived from an EMBL/GenBank/DDBJ whole genome shotgun (WGS) entry which is preliminary data.</text>
</comment>
<evidence type="ECO:0000313" key="1">
    <source>
        <dbReference type="EMBL" id="OWV32913.1"/>
    </source>
</evidence>
<dbReference type="NCBIfam" id="TIGR01635">
    <property type="entry name" value="tail_comp_S"/>
    <property type="match status" value="1"/>
</dbReference>
<accession>A0A219B446</accession>
<sequence length="181" mass="19241">MRRAASTGFRVAEAASIDLDLKDVVGDLARLATRLEDPSPVMAEIAQHLELTTQRRFEKERAPDGSTWIPSRRAQVEGGRTLTKTGALLRAIRSESGRDFAAVGVGRSGGPGVYAAVHQFGATIKAKTAKGLRFSVPTAGGKRESIVVQSVTVPARPFLGLSTGDRSAVRGILQDYLEAAL</sequence>
<dbReference type="Pfam" id="PF05069">
    <property type="entry name" value="Phage_tail_S"/>
    <property type="match status" value="1"/>
</dbReference>
<protein>
    <submittedName>
        <fullName evidence="1">Phage virion morphogenesis protein</fullName>
    </submittedName>
</protein>
<reference evidence="2" key="1">
    <citation type="submission" date="2017-05" db="EMBL/GenBank/DDBJ databases">
        <authorList>
            <person name="Lin X."/>
        </authorList>
    </citation>
    <scope>NUCLEOTIDE SEQUENCE [LARGE SCALE GENOMIC DNA]</scope>
    <source>
        <strain evidence="2">JLT2012</strain>
    </source>
</reference>
<dbReference type="Proteomes" id="UP000198462">
    <property type="component" value="Unassembled WGS sequence"/>
</dbReference>